<evidence type="ECO:0000313" key="1">
    <source>
        <dbReference type="EMBL" id="GHO41942.1"/>
    </source>
</evidence>
<dbReference type="AlphaFoldDB" id="A0A8J3HQI5"/>
<keyword evidence="2" id="KW-1185">Reference proteome</keyword>
<accession>A0A8J3HQI5</accession>
<gene>
    <name evidence="1" type="ORF">KSX_01050</name>
</gene>
<dbReference type="EMBL" id="BNJF01000001">
    <property type="protein sequence ID" value="GHO41942.1"/>
    <property type="molecule type" value="Genomic_DNA"/>
</dbReference>
<name>A0A8J3HQI5_9CHLR</name>
<proteinExistence type="predicted"/>
<evidence type="ECO:0000313" key="2">
    <source>
        <dbReference type="Proteomes" id="UP000612362"/>
    </source>
</evidence>
<comment type="caution">
    <text evidence="1">The sequence shown here is derived from an EMBL/GenBank/DDBJ whole genome shotgun (WGS) entry which is preliminary data.</text>
</comment>
<protein>
    <submittedName>
        <fullName evidence="1">Uncharacterized protein</fullName>
    </submittedName>
</protein>
<organism evidence="1 2">
    <name type="scientific">Ktedonospora formicarum</name>
    <dbReference type="NCBI Taxonomy" id="2778364"/>
    <lineage>
        <taxon>Bacteria</taxon>
        <taxon>Bacillati</taxon>
        <taxon>Chloroflexota</taxon>
        <taxon>Ktedonobacteria</taxon>
        <taxon>Ktedonobacterales</taxon>
        <taxon>Ktedonobacteraceae</taxon>
        <taxon>Ktedonospora</taxon>
    </lineage>
</organism>
<sequence>MHKGRGLASVEVSPRPALFSPLSKEKYGCGKSGHRRAGAIDTTKNNTYFVIHERS</sequence>
<reference evidence="1" key="1">
    <citation type="submission" date="2020-10" db="EMBL/GenBank/DDBJ databases">
        <title>Taxonomic study of unclassified bacteria belonging to the class Ktedonobacteria.</title>
        <authorList>
            <person name="Yabe S."/>
            <person name="Wang C.M."/>
            <person name="Zheng Y."/>
            <person name="Sakai Y."/>
            <person name="Cavaletti L."/>
            <person name="Monciardini P."/>
            <person name="Donadio S."/>
        </authorList>
    </citation>
    <scope>NUCLEOTIDE SEQUENCE</scope>
    <source>
        <strain evidence="1">SOSP1-1</strain>
    </source>
</reference>
<dbReference type="Proteomes" id="UP000612362">
    <property type="component" value="Unassembled WGS sequence"/>
</dbReference>